<dbReference type="EMBL" id="LNYY01000019">
    <property type="protein sequence ID" value="KTD68170.1"/>
    <property type="molecule type" value="Genomic_DNA"/>
</dbReference>
<protein>
    <submittedName>
        <fullName evidence="2">23, 7 kDa protein</fullName>
    </submittedName>
</protein>
<dbReference type="Proteomes" id="UP000054926">
    <property type="component" value="Unassembled WGS sequence"/>
</dbReference>
<feature type="transmembrane region" description="Helical" evidence="1">
    <location>
        <begin position="141"/>
        <end position="159"/>
    </location>
</feature>
<comment type="caution">
    <text evidence="2">The sequence shown here is derived from an EMBL/GenBank/DDBJ whole genome shotgun (WGS) entry which is preliminary data.</text>
</comment>
<sequence>MTFFTKKKTHASVLQTIANAKQLLAHISEDDKYAFLILLAQRTEDFENALKNITDPNEKQRILEQYARFAKTVVSCLSQPRYTNSYTSSYFNSRDYYAVGITERVKEPIRHNVSLGATILGAILVLASIIAFPYMPILSAILFPIGLTMLAPGVISLMTPSPLDPIAKQQEEKMIFQSGAKLIDPAVSFDEVPRNEGAFPLVAM</sequence>
<keyword evidence="1" id="KW-0472">Membrane</keyword>
<gene>
    <name evidence="2" type="ORF">Lste_1328</name>
</gene>
<evidence type="ECO:0000313" key="3">
    <source>
        <dbReference type="Proteomes" id="UP000054926"/>
    </source>
</evidence>
<reference evidence="2 3" key="1">
    <citation type="submission" date="2015-11" db="EMBL/GenBank/DDBJ databases">
        <title>Genomic analysis of 38 Legionella species identifies large and diverse effector repertoires.</title>
        <authorList>
            <person name="Burstein D."/>
            <person name="Amaro F."/>
            <person name="Zusman T."/>
            <person name="Lifshitz Z."/>
            <person name="Cohen O."/>
            <person name="Gilbert J.A."/>
            <person name="Pupko T."/>
            <person name="Shuman H.A."/>
            <person name="Segal G."/>
        </authorList>
    </citation>
    <scope>NUCLEOTIDE SEQUENCE [LARGE SCALE GENOMIC DNA]</scope>
    <source>
        <strain evidence="2 3">IMVS3376</strain>
    </source>
</reference>
<dbReference type="STRING" id="947033.Lste_1328"/>
<organism evidence="2 3">
    <name type="scientific">Legionella steelei</name>
    <dbReference type="NCBI Taxonomy" id="947033"/>
    <lineage>
        <taxon>Bacteria</taxon>
        <taxon>Pseudomonadati</taxon>
        <taxon>Pseudomonadota</taxon>
        <taxon>Gammaproteobacteria</taxon>
        <taxon>Legionellales</taxon>
        <taxon>Legionellaceae</taxon>
        <taxon>Legionella</taxon>
    </lineage>
</organism>
<keyword evidence="1" id="KW-1133">Transmembrane helix</keyword>
<keyword evidence="3" id="KW-1185">Reference proteome</keyword>
<evidence type="ECO:0000313" key="2">
    <source>
        <dbReference type="EMBL" id="KTD68170.1"/>
    </source>
</evidence>
<feature type="transmembrane region" description="Helical" evidence="1">
    <location>
        <begin position="113"/>
        <end position="135"/>
    </location>
</feature>
<dbReference type="OrthoDB" id="5653474at2"/>
<dbReference type="AlphaFoldDB" id="A0A0W0ZGR9"/>
<dbReference type="RefSeq" id="WP_058510286.1">
    <property type="nucleotide sequence ID" value="NZ_DAIOMV010000001.1"/>
</dbReference>
<accession>A0A0W0ZGR9</accession>
<dbReference type="PATRIC" id="fig|947033.5.peg.1414"/>
<name>A0A0W0ZGR9_9GAMM</name>
<keyword evidence="1" id="KW-0812">Transmembrane</keyword>
<proteinExistence type="predicted"/>
<evidence type="ECO:0000256" key="1">
    <source>
        <dbReference type="SAM" id="Phobius"/>
    </source>
</evidence>